<comment type="caution">
    <text evidence="1">The sequence shown here is derived from an EMBL/GenBank/DDBJ whole genome shotgun (WGS) entry which is preliminary data.</text>
</comment>
<keyword evidence="2" id="KW-1185">Reference proteome</keyword>
<protein>
    <submittedName>
        <fullName evidence="1">Uncharacterized protein</fullName>
    </submittedName>
</protein>
<dbReference type="RefSeq" id="WP_012043043.1">
    <property type="nucleotide sequence ID" value="NZ_JABFDP010000063.1"/>
</dbReference>
<reference evidence="2" key="1">
    <citation type="journal article" date="2021" name="ISME J.">
        <title>Evolutionary origin and ecological implication of a unique nif island in free-living Bradyrhizobium lineages.</title>
        <authorList>
            <person name="Tao J."/>
        </authorList>
    </citation>
    <scope>NUCLEOTIDE SEQUENCE [LARGE SCALE GENOMIC DNA]</scope>
    <source>
        <strain evidence="2">SZCCT0094</strain>
    </source>
</reference>
<evidence type="ECO:0000313" key="2">
    <source>
        <dbReference type="Proteomes" id="UP001314635"/>
    </source>
</evidence>
<accession>A0ABS5GJM0</accession>
<dbReference type="EMBL" id="JAFCLK010000071">
    <property type="protein sequence ID" value="MBR1141529.1"/>
    <property type="molecule type" value="Genomic_DNA"/>
</dbReference>
<name>A0ABS5GJM0_9BRAD</name>
<dbReference type="Proteomes" id="UP001314635">
    <property type="component" value="Unassembled WGS sequence"/>
</dbReference>
<gene>
    <name evidence="1" type="ORF">JQ619_37870</name>
</gene>
<sequence length="70" mass="7977">MQYPAPSPAEIEAAARVLFEEARFYRWFPITTESYEIFAESDRIGVAELRGIAERMLMAAAQAKLRAVLR</sequence>
<organism evidence="1 2">
    <name type="scientific">Bradyrhizobium denitrificans</name>
    <dbReference type="NCBI Taxonomy" id="2734912"/>
    <lineage>
        <taxon>Bacteria</taxon>
        <taxon>Pseudomonadati</taxon>
        <taxon>Pseudomonadota</taxon>
        <taxon>Alphaproteobacteria</taxon>
        <taxon>Hyphomicrobiales</taxon>
        <taxon>Nitrobacteraceae</taxon>
        <taxon>Bradyrhizobium</taxon>
    </lineage>
</organism>
<evidence type="ECO:0000313" key="1">
    <source>
        <dbReference type="EMBL" id="MBR1141529.1"/>
    </source>
</evidence>
<proteinExistence type="predicted"/>